<proteinExistence type="predicted"/>
<evidence type="ECO:0000256" key="1">
    <source>
        <dbReference type="SAM" id="MobiDB-lite"/>
    </source>
</evidence>
<evidence type="ECO:0000256" key="2">
    <source>
        <dbReference type="SAM" id="SignalP"/>
    </source>
</evidence>
<dbReference type="InterPro" id="IPR004252">
    <property type="entry name" value="Probable_transposase_24"/>
</dbReference>
<evidence type="ECO:0000313" key="4">
    <source>
        <dbReference type="Proteomes" id="UP001153076"/>
    </source>
</evidence>
<keyword evidence="4" id="KW-1185">Reference proteome</keyword>
<keyword evidence="2" id="KW-0732">Signal</keyword>
<sequence length="258" mass="29080">MSRTFIAALVVDFVSLIQSLCITNSAAQFIQSIEFIHPESNFWLKITKIGEGFEQDTFKNWHTQTPRARITLEEYLKSVQHEDTAGEDVSLDNIDMIPDFEEEVEHVGENIFESRVSINMNPSLINIPDDFKDDKEEKEHQREPGPLEWFMETHQDKEGSYHEPATKKFVTGASKVVFSEATVPAETLAYHKLMGPESSGRVRGVGSGVTSNQLIANRNCQSGTEPLDSSIGDDVEENQRNNTFLTGEPIRDTYAHIS</sequence>
<feature type="region of interest" description="Disordered" evidence="1">
    <location>
        <begin position="220"/>
        <end position="258"/>
    </location>
</feature>
<protein>
    <submittedName>
        <fullName evidence="3">Uncharacterized protein</fullName>
    </submittedName>
</protein>
<gene>
    <name evidence="3" type="ORF">Cgig2_013699</name>
</gene>
<accession>A0A9Q1QGT4</accession>
<reference evidence="3" key="1">
    <citation type="submission" date="2022-04" db="EMBL/GenBank/DDBJ databases">
        <title>Carnegiea gigantea Genome sequencing and assembly v2.</title>
        <authorList>
            <person name="Copetti D."/>
            <person name="Sanderson M.J."/>
            <person name="Burquez A."/>
            <person name="Wojciechowski M.F."/>
        </authorList>
    </citation>
    <scope>NUCLEOTIDE SEQUENCE</scope>
    <source>
        <strain evidence="3">SGP5-SGP5p</strain>
        <tissue evidence="3">Aerial part</tissue>
    </source>
</reference>
<name>A0A9Q1QGT4_9CARY</name>
<dbReference type="AlphaFoldDB" id="A0A9Q1QGT4"/>
<organism evidence="3 4">
    <name type="scientific">Carnegiea gigantea</name>
    <dbReference type="NCBI Taxonomy" id="171969"/>
    <lineage>
        <taxon>Eukaryota</taxon>
        <taxon>Viridiplantae</taxon>
        <taxon>Streptophyta</taxon>
        <taxon>Embryophyta</taxon>
        <taxon>Tracheophyta</taxon>
        <taxon>Spermatophyta</taxon>
        <taxon>Magnoliopsida</taxon>
        <taxon>eudicotyledons</taxon>
        <taxon>Gunneridae</taxon>
        <taxon>Pentapetalae</taxon>
        <taxon>Caryophyllales</taxon>
        <taxon>Cactineae</taxon>
        <taxon>Cactaceae</taxon>
        <taxon>Cactoideae</taxon>
        <taxon>Echinocereeae</taxon>
        <taxon>Carnegiea</taxon>
    </lineage>
</organism>
<feature type="compositionally biased region" description="Basic and acidic residues" evidence="1">
    <location>
        <begin position="249"/>
        <end position="258"/>
    </location>
</feature>
<dbReference type="Proteomes" id="UP001153076">
    <property type="component" value="Unassembled WGS sequence"/>
</dbReference>
<dbReference type="OrthoDB" id="1738076at2759"/>
<feature type="signal peptide" evidence="2">
    <location>
        <begin position="1"/>
        <end position="19"/>
    </location>
</feature>
<dbReference type="Pfam" id="PF03004">
    <property type="entry name" value="Transposase_24"/>
    <property type="match status" value="1"/>
</dbReference>
<comment type="caution">
    <text evidence="3">The sequence shown here is derived from an EMBL/GenBank/DDBJ whole genome shotgun (WGS) entry which is preliminary data.</text>
</comment>
<feature type="chain" id="PRO_5040265196" evidence="2">
    <location>
        <begin position="20"/>
        <end position="258"/>
    </location>
</feature>
<evidence type="ECO:0000313" key="3">
    <source>
        <dbReference type="EMBL" id="KAJ8441284.1"/>
    </source>
</evidence>
<dbReference type="EMBL" id="JAKOGI010000171">
    <property type="protein sequence ID" value="KAJ8441284.1"/>
    <property type="molecule type" value="Genomic_DNA"/>
</dbReference>